<accession>A0ABM5JLS9</accession>
<evidence type="ECO:0000259" key="6">
    <source>
        <dbReference type="PROSITE" id="PS51686"/>
    </source>
</evidence>
<evidence type="ECO:0000256" key="1">
    <source>
        <dbReference type="ARBA" id="ARBA00022603"/>
    </source>
</evidence>
<evidence type="ECO:0000256" key="4">
    <source>
        <dbReference type="ARBA" id="ARBA00022884"/>
    </source>
</evidence>
<feature type="binding site" evidence="5">
    <location>
        <position position="326"/>
    </location>
    <ligand>
        <name>S-adenosyl-L-methionine</name>
        <dbReference type="ChEBI" id="CHEBI:59789"/>
    </ligand>
</feature>
<feature type="domain" description="SAM-dependent MTase RsmB/NOP-type" evidence="6">
    <location>
        <begin position="144"/>
        <end position="446"/>
    </location>
</feature>
<dbReference type="SUPFAM" id="SSF53335">
    <property type="entry name" value="S-adenosyl-L-methionine-dependent methyltransferases"/>
    <property type="match status" value="1"/>
</dbReference>
<keyword evidence="8" id="KW-1185">Reference proteome</keyword>
<feature type="binding site" evidence="5">
    <location>
        <position position="295"/>
    </location>
    <ligand>
        <name>S-adenosyl-L-methionine</name>
        <dbReference type="ChEBI" id="CHEBI:59789"/>
    </ligand>
</feature>
<dbReference type="RefSeq" id="XP_050498898.1">
    <property type="nucleotide sequence ID" value="XM_050642941.1"/>
</dbReference>
<reference evidence="7" key="1">
    <citation type="submission" date="2025-05" db="UniProtKB">
        <authorList>
            <consortium name="EnsemblMetazoa"/>
        </authorList>
    </citation>
    <scope>IDENTIFICATION</scope>
</reference>
<dbReference type="GeneID" id="114335850"/>
<dbReference type="Gene3D" id="3.40.50.150">
    <property type="entry name" value="Vaccinia Virus protein VP39"/>
    <property type="match status" value="1"/>
</dbReference>
<dbReference type="Pfam" id="PF01189">
    <property type="entry name" value="Methyltr_RsmB-F"/>
    <property type="match status" value="1"/>
</dbReference>
<evidence type="ECO:0000313" key="8">
    <source>
        <dbReference type="Proteomes" id="UP001652700"/>
    </source>
</evidence>
<dbReference type="InterPro" id="IPR049560">
    <property type="entry name" value="MeTrfase_RsmB-F_NOP2_cat"/>
</dbReference>
<dbReference type="PANTHER" id="PTHR22807">
    <property type="entry name" value="NOP2 YEAST -RELATED NOL1/NOP2/FMU SUN DOMAIN-CONTAINING"/>
    <property type="match status" value="1"/>
</dbReference>
<evidence type="ECO:0000256" key="3">
    <source>
        <dbReference type="ARBA" id="ARBA00022691"/>
    </source>
</evidence>
<dbReference type="InterPro" id="IPR001678">
    <property type="entry name" value="MeTrfase_RsmB-F_NOP2_dom"/>
</dbReference>
<comment type="caution">
    <text evidence="5">Lacks conserved residue(s) required for the propagation of feature annotation.</text>
</comment>
<name>A0ABM5JLS9_DIAVI</name>
<dbReference type="EnsemblMetazoa" id="XM_050642941.1">
    <property type="protein sequence ID" value="XP_050498898.1"/>
    <property type="gene ID" value="LOC114335850"/>
</dbReference>
<feature type="binding site" evidence="5">
    <location>
        <position position="269"/>
    </location>
    <ligand>
        <name>S-adenosyl-L-methionine</name>
        <dbReference type="ChEBI" id="CHEBI:59789"/>
    </ligand>
</feature>
<dbReference type="Proteomes" id="UP001652700">
    <property type="component" value="Unplaced"/>
</dbReference>
<protein>
    <recommendedName>
        <fullName evidence="6">SAM-dependent MTase RsmB/NOP-type domain-containing protein</fullName>
    </recommendedName>
</protein>
<proteinExistence type="inferred from homology"/>
<evidence type="ECO:0000256" key="2">
    <source>
        <dbReference type="ARBA" id="ARBA00022679"/>
    </source>
</evidence>
<sequence>MVYPNSPFKTTFNNKLITNLFLDDSVTKTKTSVSNEELLKIQQWLCSAPKITSIRVNTIKTNTAKVLKVLKTYFAENCNDTPNVYIHPSFTNVIIIDSLNCPAEFKKFDKEIIVDTDCAAAILRGAHIFAPGVLGMVSGSQINENVSIYADVAKKCKKGLQKIYEDDFKIFIGNGIVKMQRHQLFATDNIAPSGIAVEVTETISGCVPISESLLPVGDILLQNIPSIVCVHNLNPKPGDVVLDMCASPGNKTTHIAELMQNKGILIAIDKTPKKVAQLQKRCEDFGAKVYSFQADSTAIISDTLSSKNVIDGPPFAPQSFDKILLDAPCSVLGKRPQLANRSSENEIKSFVPLQRKLFENAAKLLKPGGIMVYSTCTITLSENEGIVAWALKSFNFLELVQPDLTLGEPGWLGTSLSDEARSFVQRFGPNSEVDSVGFFFAVFKQKT</sequence>
<evidence type="ECO:0000256" key="5">
    <source>
        <dbReference type="PROSITE-ProRule" id="PRU01023"/>
    </source>
</evidence>
<keyword evidence="2 5" id="KW-0808">Transferase</keyword>
<evidence type="ECO:0000313" key="7">
    <source>
        <dbReference type="EnsemblMetazoa" id="XP_050498898.1"/>
    </source>
</evidence>
<dbReference type="CDD" id="cd21150">
    <property type="entry name" value="PUA_NSun6-like"/>
    <property type="match status" value="1"/>
</dbReference>
<keyword evidence="1 5" id="KW-0489">Methyltransferase</keyword>
<dbReference type="CDD" id="cd02440">
    <property type="entry name" value="AdoMet_MTases"/>
    <property type="match status" value="1"/>
</dbReference>
<keyword evidence="3 5" id="KW-0949">S-adenosyl-L-methionine</keyword>
<organism evidence="7 8">
    <name type="scientific">Diabrotica virgifera virgifera</name>
    <name type="common">western corn rootworm</name>
    <dbReference type="NCBI Taxonomy" id="50390"/>
    <lineage>
        <taxon>Eukaryota</taxon>
        <taxon>Metazoa</taxon>
        <taxon>Ecdysozoa</taxon>
        <taxon>Arthropoda</taxon>
        <taxon>Hexapoda</taxon>
        <taxon>Insecta</taxon>
        <taxon>Pterygota</taxon>
        <taxon>Neoptera</taxon>
        <taxon>Endopterygota</taxon>
        <taxon>Coleoptera</taxon>
        <taxon>Polyphaga</taxon>
        <taxon>Cucujiformia</taxon>
        <taxon>Chrysomeloidea</taxon>
        <taxon>Chrysomelidae</taxon>
        <taxon>Galerucinae</taxon>
        <taxon>Diabroticina</taxon>
        <taxon>Diabroticites</taxon>
        <taxon>Diabrotica</taxon>
    </lineage>
</organism>
<dbReference type="PROSITE" id="PS50890">
    <property type="entry name" value="PUA"/>
    <property type="match status" value="1"/>
</dbReference>
<comment type="similarity">
    <text evidence="5">Belongs to the class I-like SAM-binding methyltransferase superfamily. RsmB/NOP family.</text>
</comment>
<dbReference type="PANTHER" id="PTHR22807:SF34">
    <property type="entry name" value="TRNA (CYTOSINE(72)-C(5))-METHYLTRANSFERASE NSUN6"/>
    <property type="match status" value="1"/>
</dbReference>
<dbReference type="PROSITE" id="PS51686">
    <property type="entry name" value="SAM_MT_RSMB_NOP"/>
    <property type="match status" value="1"/>
</dbReference>
<dbReference type="InterPro" id="IPR029063">
    <property type="entry name" value="SAM-dependent_MTases_sf"/>
</dbReference>
<dbReference type="InterPro" id="IPR023267">
    <property type="entry name" value="RCMT"/>
</dbReference>
<dbReference type="SUPFAM" id="SSF88697">
    <property type="entry name" value="PUA domain-like"/>
    <property type="match status" value="1"/>
</dbReference>
<dbReference type="Gene3D" id="2.30.130.10">
    <property type="entry name" value="PUA domain"/>
    <property type="match status" value="1"/>
</dbReference>
<dbReference type="InterPro" id="IPR015947">
    <property type="entry name" value="PUA-like_sf"/>
</dbReference>
<dbReference type="PRINTS" id="PR02008">
    <property type="entry name" value="RCMTFAMILY"/>
</dbReference>
<feature type="active site" description="Nucleophile" evidence="5">
    <location>
        <position position="376"/>
    </location>
</feature>
<keyword evidence="4 5" id="KW-0694">RNA-binding</keyword>
<dbReference type="InterPro" id="IPR036974">
    <property type="entry name" value="PUA_sf"/>
</dbReference>